<organism evidence="7 8">
    <name type="scientific">Paramecium primaurelia</name>
    <dbReference type="NCBI Taxonomy" id="5886"/>
    <lineage>
        <taxon>Eukaryota</taxon>
        <taxon>Sar</taxon>
        <taxon>Alveolata</taxon>
        <taxon>Ciliophora</taxon>
        <taxon>Intramacronucleata</taxon>
        <taxon>Oligohymenophorea</taxon>
        <taxon>Peniculida</taxon>
        <taxon>Parameciidae</taxon>
        <taxon>Paramecium</taxon>
    </lineage>
</organism>
<evidence type="ECO:0000256" key="3">
    <source>
        <dbReference type="ARBA" id="ARBA00023002"/>
    </source>
</evidence>
<evidence type="ECO:0000313" key="8">
    <source>
        <dbReference type="Proteomes" id="UP000688137"/>
    </source>
</evidence>
<keyword evidence="4" id="KW-0520">NAD</keyword>
<evidence type="ECO:0000259" key="6">
    <source>
        <dbReference type="SMART" id="SM00984"/>
    </source>
</evidence>
<evidence type="ECO:0000313" key="7">
    <source>
        <dbReference type="EMBL" id="CAD8105449.1"/>
    </source>
</evidence>
<comment type="caution">
    <text evidence="7">The sequence shown here is derived from an EMBL/GenBank/DDBJ whole genome shotgun (WGS) entry which is preliminary data.</text>
</comment>
<dbReference type="Pfam" id="PF03720">
    <property type="entry name" value="UDPG_MGDP_dh_C"/>
    <property type="match status" value="1"/>
</dbReference>
<dbReference type="PANTHER" id="PTHR11374:SF3">
    <property type="entry name" value="UDP-GLUCOSE 6-DEHYDROGENASE"/>
    <property type="match status" value="1"/>
</dbReference>
<evidence type="ECO:0000256" key="4">
    <source>
        <dbReference type="ARBA" id="ARBA00023027"/>
    </source>
</evidence>
<evidence type="ECO:0000256" key="5">
    <source>
        <dbReference type="ARBA" id="ARBA00047473"/>
    </source>
</evidence>
<dbReference type="AlphaFoldDB" id="A0A8S1PS44"/>
<dbReference type="InterPro" id="IPR014027">
    <property type="entry name" value="UDP-Glc/GDP-Man_DH_C"/>
</dbReference>
<dbReference type="GO" id="GO:0051287">
    <property type="term" value="F:NAD binding"/>
    <property type="evidence" value="ECO:0007669"/>
    <property type="project" value="InterPro"/>
</dbReference>
<dbReference type="EC" id="1.1.1.22" evidence="2"/>
<dbReference type="GO" id="GO:0006024">
    <property type="term" value="P:glycosaminoglycan biosynthetic process"/>
    <property type="evidence" value="ECO:0007669"/>
    <property type="project" value="TreeGrafter"/>
</dbReference>
<dbReference type="FunFam" id="3.40.50.720:FF:000193">
    <property type="entry name" value="UDP-glucose 6-dehydrogenase"/>
    <property type="match status" value="1"/>
</dbReference>
<name>A0A8S1PS44_PARPR</name>
<dbReference type="InterPro" id="IPR014026">
    <property type="entry name" value="UDP-Glc/GDP-Man_DH_dimer"/>
</dbReference>
<dbReference type="Proteomes" id="UP000688137">
    <property type="component" value="Unassembled WGS sequence"/>
</dbReference>
<dbReference type="InterPro" id="IPR028357">
    <property type="entry name" value="UDPglc_DH_bac"/>
</dbReference>
<dbReference type="NCBIfam" id="TIGR03026">
    <property type="entry name" value="NDP-sugDHase"/>
    <property type="match status" value="1"/>
</dbReference>
<accession>A0A8S1PS44</accession>
<protein>
    <recommendedName>
        <fullName evidence="2">UDP-glucose 6-dehydrogenase</fullName>
        <ecNumber evidence="2">1.1.1.22</ecNumber>
    </recommendedName>
</protein>
<dbReference type="EMBL" id="CAJJDM010000130">
    <property type="protein sequence ID" value="CAD8105449.1"/>
    <property type="molecule type" value="Genomic_DNA"/>
</dbReference>
<dbReference type="GO" id="GO:0003979">
    <property type="term" value="F:UDP-glucose 6-dehydrogenase activity"/>
    <property type="evidence" value="ECO:0007669"/>
    <property type="project" value="UniProtKB-EC"/>
</dbReference>
<evidence type="ECO:0000256" key="1">
    <source>
        <dbReference type="ARBA" id="ARBA00004701"/>
    </source>
</evidence>
<dbReference type="PIRSF" id="PIRSF000124">
    <property type="entry name" value="UDPglc_GDPman_dh"/>
    <property type="match status" value="1"/>
</dbReference>
<dbReference type="SMART" id="SM00984">
    <property type="entry name" value="UDPG_MGDP_dh_C"/>
    <property type="match status" value="1"/>
</dbReference>
<dbReference type="OMA" id="YNQMAKP"/>
<keyword evidence="3" id="KW-0560">Oxidoreductase</keyword>
<dbReference type="PIRSF" id="PIRSF500134">
    <property type="entry name" value="UDPglc_DH_bac"/>
    <property type="match status" value="1"/>
</dbReference>
<dbReference type="GO" id="GO:0005634">
    <property type="term" value="C:nucleus"/>
    <property type="evidence" value="ECO:0007669"/>
    <property type="project" value="TreeGrafter"/>
</dbReference>
<reference evidence="7" key="1">
    <citation type="submission" date="2021-01" db="EMBL/GenBank/DDBJ databases">
        <authorList>
            <consortium name="Genoscope - CEA"/>
            <person name="William W."/>
        </authorList>
    </citation>
    <scope>NUCLEOTIDE SEQUENCE</scope>
</reference>
<proteinExistence type="predicted"/>
<comment type="pathway">
    <text evidence="1">Nucleotide-sugar biosynthesis; UDP-alpha-D-glucuronate biosynthesis; UDP-alpha-D-glucuronate from UDP-alpha-D-glucose: step 1/1.</text>
</comment>
<dbReference type="InterPro" id="IPR028356">
    <property type="entry name" value="UDPglc_DH_euk"/>
</dbReference>
<evidence type="ECO:0000256" key="2">
    <source>
        <dbReference type="ARBA" id="ARBA00012954"/>
    </source>
</evidence>
<comment type="catalytic activity">
    <reaction evidence="5">
        <text>UDP-alpha-D-glucose + 2 NAD(+) + H2O = UDP-alpha-D-glucuronate + 2 NADH + 3 H(+)</text>
        <dbReference type="Rhea" id="RHEA:23596"/>
        <dbReference type="ChEBI" id="CHEBI:15377"/>
        <dbReference type="ChEBI" id="CHEBI:15378"/>
        <dbReference type="ChEBI" id="CHEBI:57540"/>
        <dbReference type="ChEBI" id="CHEBI:57945"/>
        <dbReference type="ChEBI" id="CHEBI:58052"/>
        <dbReference type="ChEBI" id="CHEBI:58885"/>
        <dbReference type="EC" id="1.1.1.22"/>
    </reaction>
</comment>
<dbReference type="PANTHER" id="PTHR11374">
    <property type="entry name" value="UDP-GLUCOSE DEHYDROGENASE/UDP-MANNAC DEHYDROGENASE"/>
    <property type="match status" value="1"/>
</dbReference>
<gene>
    <name evidence="7" type="ORF">PPRIM_AZ9-3.1.T1270077</name>
</gene>
<dbReference type="Pfam" id="PF03721">
    <property type="entry name" value="UDPG_MGDP_dh_N"/>
    <property type="match status" value="1"/>
</dbReference>
<dbReference type="Pfam" id="PF00984">
    <property type="entry name" value="UDPG_MGDP_dh"/>
    <property type="match status" value="1"/>
</dbReference>
<keyword evidence="8" id="KW-1185">Reference proteome</keyword>
<feature type="domain" description="UDP-glucose/GDP-mannose dehydrogenase C-terminal" evidence="6">
    <location>
        <begin position="819"/>
        <end position="915"/>
    </location>
</feature>
<dbReference type="Pfam" id="PF24681">
    <property type="entry name" value="Kelch_KLHDC2_KLHL20_DRC7"/>
    <property type="match status" value="1"/>
</dbReference>
<dbReference type="InterPro" id="IPR017476">
    <property type="entry name" value="UDP-Glc/GDP-Man"/>
</dbReference>
<dbReference type="InterPro" id="IPR001732">
    <property type="entry name" value="UDP-Glc/GDP-Man_DH_N"/>
</dbReference>
<sequence length="931" mass="107547">MNQRERRRIYSLQNKDPINILKSRIDVSMDNLQKRKTLNSELPQLIQNKMQMVNYTASMQLQQKTKYEQLSLKILKEPYRALNIKQRMITNHFTLQQKIQDTIAYDCIKHILSNTDNTIIKGQVILPVQNEQQYTIPVSRQGSRVVKYDHYGLVFGGHSHRENIEIHAISLLNGQWKRKQEFCQSQIEQLKLRQILNPNLRLGCYFSLNIDENKTIYAFGGEKNTNSRRTTNMVTKISLEDDRLEWQQYQTSIGCRRNHSGIYSHNHLIIIGGLDDSELNTKFYNDFQMINLINMNCTQFYPKFYSKQVIQNDHPFQLGIAYHSATLVGNPYLRMNYDFTSNTKKEEQVDQLFTKEGIYIFGGKDSEDNLYNELYQLIIDTYPSVLQIVETLGQRPSGRRSHSMNYDEKISALLLFGGTNEMECFGDLHLLFLKNYTWQKVQLQGYLEYPFRYEHCSVYNEDKLFIFGGLSQNGFLMYNPIQIQIKFKTILNIHFKHMQINKVCCFGAGYVGGPTMAVMASKCPKQTFVVYDINELQINKWNNKQYPVYEKNLDEYINQTLDNNLIFTCDIDIALKDCDIAFLAVNTPSKKYGLGAESSLDISYIDSCLQEIKKYPLTKKLILVEKSTVPIKTCDYINAVLKDKNICVLSNPEFLAEGTAIQDLLNPDRVIIGGTIEYAQQLASLYQQWVPKEKIIFTNIYSAELSKIVANSFLAQRVSSINSISIICDKIGADVNEISQCVGSDSRIGNKFLKTSVGFGGSCLKKDLLCLIYLCESLQLDEVAQYWRQVYLLNEFQKQRFYNLIITSMFNSLRNKIIVILGVTFKANTNDTRESASLMIIQKLQEEQAILRIYDPQGKIDKLEQYQSLDGIFQGASAIVILTEWEEFTKIDYAQAYNQMAKPSYCFDGRNLLQGDIMKSLGFLYYGLGRI</sequence>